<keyword evidence="5" id="KW-1185">Reference proteome</keyword>
<feature type="compositionally biased region" description="Basic residues" evidence="2">
    <location>
        <begin position="1"/>
        <end position="11"/>
    </location>
</feature>
<dbReference type="STRING" id="1328759.A0A5C2S0P7"/>
<protein>
    <submittedName>
        <fullName evidence="4">Aldo/keto reductase</fullName>
    </submittedName>
</protein>
<dbReference type="Gene3D" id="3.20.20.100">
    <property type="entry name" value="NADP-dependent oxidoreductase domain"/>
    <property type="match status" value="2"/>
</dbReference>
<dbReference type="OrthoDB" id="37537at2759"/>
<evidence type="ECO:0000259" key="3">
    <source>
        <dbReference type="Pfam" id="PF00248"/>
    </source>
</evidence>
<feature type="region of interest" description="Disordered" evidence="2">
    <location>
        <begin position="1"/>
        <end position="28"/>
    </location>
</feature>
<dbReference type="InterPro" id="IPR036812">
    <property type="entry name" value="NAD(P)_OxRdtase_dom_sf"/>
</dbReference>
<accession>A0A5C2S0P7</accession>
<evidence type="ECO:0000313" key="5">
    <source>
        <dbReference type="Proteomes" id="UP000313359"/>
    </source>
</evidence>
<evidence type="ECO:0000313" key="4">
    <source>
        <dbReference type="EMBL" id="RPD56901.1"/>
    </source>
</evidence>
<dbReference type="PANTHER" id="PTHR43625">
    <property type="entry name" value="AFLATOXIN B1 ALDEHYDE REDUCTASE"/>
    <property type="match status" value="1"/>
</dbReference>
<feature type="domain" description="NADP-dependent oxidoreductase" evidence="3">
    <location>
        <begin position="126"/>
        <end position="199"/>
    </location>
</feature>
<reference evidence="4" key="1">
    <citation type="journal article" date="2018" name="Genome Biol. Evol.">
        <title>Genomics and development of Lentinus tigrinus, a white-rot wood-decaying mushroom with dimorphic fruiting bodies.</title>
        <authorList>
            <person name="Wu B."/>
            <person name="Xu Z."/>
            <person name="Knudson A."/>
            <person name="Carlson A."/>
            <person name="Chen N."/>
            <person name="Kovaka S."/>
            <person name="LaButti K."/>
            <person name="Lipzen A."/>
            <person name="Pennachio C."/>
            <person name="Riley R."/>
            <person name="Schakwitz W."/>
            <person name="Umezawa K."/>
            <person name="Ohm R.A."/>
            <person name="Grigoriev I.V."/>
            <person name="Nagy L.G."/>
            <person name="Gibbons J."/>
            <person name="Hibbett D."/>
        </authorList>
    </citation>
    <scope>NUCLEOTIDE SEQUENCE [LARGE SCALE GENOMIC DNA]</scope>
    <source>
        <strain evidence="4">ALCF2SS1-6</strain>
    </source>
</reference>
<dbReference type="PANTHER" id="PTHR43625:SF40">
    <property type="entry name" value="ALDO-KETO REDUCTASE YAKC [NADP(+)]"/>
    <property type="match status" value="1"/>
</dbReference>
<name>A0A5C2S0P7_9APHY</name>
<dbReference type="Pfam" id="PF00248">
    <property type="entry name" value="Aldo_ket_red"/>
    <property type="match status" value="1"/>
</dbReference>
<dbReference type="InterPro" id="IPR023210">
    <property type="entry name" value="NADP_OxRdtase_dom"/>
</dbReference>
<dbReference type="GO" id="GO:0016491">
    <property type="term" value="F:oxidoreductase activity"/>
    <property type="evidence" value="ECO:0007669"/>
    <property type="project" value="UniProtKB-KW"/>
</dbReference>
<dbReference type="InterPro" id="IPR050791">
    <property type="entry name" value="Aldo-Keto_reductase"/>
</dbReference>
<proteinExistence type="predicted"/>
<organism evidence="4 5">
    <name type="scientific">Lentinus tigrinus ALCF2SS1-6</name>
    <dbReference type="NCBI Taxonomy" id="1328759"/>
    <lineage>
        <taxon>Eukaryota</taxon>
        <taxon>Fungi</taxon>
        <taxon>Dikarya</taxon>
        <taxon>Basidiomycota</taxon>
        <taxon>Agaricomycotina</taxon>
        <taxon>Agaricomycetes</taxon>
        <taxon>Polyporales</taxon>
        <taxon>Polyporaceae</taxon>
        <taxon>Lentinus</taxon>
    </lineage>
</organism>
<evidence type="ECO:0000256" key="1">
    <source>
        <dbReference type="ARBA" id="ARBA00023002"/>
    </source>
</evidence>
<dbReference type="SUPFAM" id="SSF51430">
    <property type="entry name" value="NAD(P)-linked oxidoreductase"/>
    <property type="match status" value="1"/>
</dbReference>
<dbReference type="Proteomes" id="UP000313359">
    <property type="component" value="Unassembled WGS sequence"/>
</dbReference>
<evidence type="ECO:0000256" key="2">
    <source>
        <dbReference type="SAM" id="MobiDB-lite"/>
    </source>
</evidence>
<dbReference type="AlphaFoldDB" id="A0A5C2S0P7"/>
<dbReference type="GO" id="GO:0005737">
    <property type="term" value="C:cytoplasm"/>
    <property type="evidence" value="ECO:0007669"/>
    <property type="project" value="TreeGrafter"/>
</dbReference>
<sequence length="201" mass="22216">MTMMSLRKHHAQGAEPQPSPPPARLPTRKIGNTEVTAIGYGAMNIAAAYGDRRFKKAGKRDEIFFATKFGFNTGQGKPVIGDPDYVPKALEKSLSRLGTDYIDLHTELILKFQLRSGAPFTIDIEDEKIGLLQTARELGVAVVAYAPLGRGSLVGKYRSPDDLPPNDWRRTVPRYSAENFQNILKLRDGLAALGKKYNRTA</sequence>
<gene>
    <name evidence="4" type="ORF">L227DRAFT_565671</name>
</gene>
<dbReference type="EMBL" id="ML122284">
    <property type="protein sequence ID" value="RPD56901.1"/>
    <property type="molecule type" value="Genomic_DNA"/>
</dbReference>
<keyword evidence="1" id="KW-0560">Oxidoreductase</keyword>